<keyword evidence="5 13" id="KW-0812">Transmembrane</keyword>
<keyword evidence="10 13" id="KW-0408">Iron</keyword>
<evidence type="ECO:0000256" key="3">
    <source>
        <dbReference type="ARBA" id="ARBA00022448"/>
    </source>
</evidence>
<dbReference type="PIRSF" id="PIRSF005229">
    <property type="entry name" value="AOX"/>
    <property type="match status" value="1"/>
</dbReference>
<name>A0ABR0S696_9HYPO</name>
<protein>
    <recommendedName>
        <fullName evidence="13">Alternative oxidase</fullName>
        <ecNumber evidence="13">1.-.-.-</ecNumber>
    </recommendedName>
</protein>
<dbReference type="PANTHER" id="PTHR31803">
    <property type="entry name" value="ALTERNATIVE OXIDASE"/>
    <property type="match status" value="1"/>
</dbReference>
<sequence>MLSTARCYQLRTTRQAARLAKVVVLSNQRSLTLAGARLSCTGRSEHHPPPQTSRSFSTTSIVRLRDFFPAKDTPRITTTPAAWPHPGYTEDELWAVVPSHRKPRGFGDWAAWKIVRFARYWMDKVTGMGRDQQVDKKNPTTSIEAEKPLTESQWLVRFVFLESIAGVPGMVGGMLRHLDSLRRMKRDNGWIETLLEESYNERMHLLTFMTMCEPGRFMKLMIIGAQGVFFNSLFIAYLIYPKIVHRFVGYLEEEAVHTYTRAIREIEQGHLPKWTDPDFRIPDIAVQYWKMPEGHRTMKDLILYIRADEASHRGVNHTLGNLNQRDDPNPFVSKFKDREVPKPALKAEGYERSDVI</sequence>
<evidence type="ECO:0000313" key="15">
    <source>
        <dbReference type="EMBL" id="KAK5987682.1"/>
    </source>
</evidence>
<comment type="function">
    <text evidence="12">Catalyzes cyanide-resistant oxygen consumption. May increase respiration when the cytochrome respiratory pathway is restricted, or in response to low temperatures.</text>
</comment>
<accession>A0ABR0S696</accession>
<evidence type="ECO:0000256" key="14">
    <source>
        <dbReference type="SAM" id="Phobius"/>
    </source>
</evidence>
<keyword evidence="8 14" id="KW-1133">Transmembrane helix</keyword>
<dbReference type="Gene3D" id="1.20.1260.140">
    <property type="entry name" value="Alternative oxidase"/>
    <property type="match status" value="1"/>
</dbReference>
<keyword evidence="7 13" id="KW-0249">Electron transport</keyword>
<comment type="similarity">
    <text evidence="2 13">Belongs to the alternative oxidase family.</text>
</comment>
<evidence type="ECO:0000256" key="11">
    <source>
        <dbReference type="ARBA" id="ARBA00023136"/>
    </source>
</evidence>
<comment type="cofactor">
    <cofactor evidence="13">
        <name>Fe cation</name>
        <dbReference type="ChEBI" id="CHEBI:24875"/>
    </cofactor>
    <text evidence="13">Binds 2 iron ions per subunit.</text>
</comment>
<keyword evidence="3" id="KW-0813">Transport</keyword>
<proteinExistence type="inferred from homology"/>
<evidence type="ECO:0000256" key="1">
    <source>
        <dbReference type="ARBA" id="ARBA00004292"/>
    </source>
</evidence>
<organism evidence="15 16">
    <name type="scientific">Cladobotryum mycophilum</name>
    <dbReference type="NCBI Taxonomy" id="491253"/>
    <lineage>
        <taxon>Eukaryota</taxon>
        <taxon>Fungi</taxon>
        <taxon>Dikarya</taxon>
        <taxon>Ascomycota</taxon>
        <taxon>Pezizomycotina</taxon>
        <taxon>Sordariomycetes</taxon>
        <taxon>Hypocreomycetidae</taxon>
        <taxon>Hypocreales</taxon>
        <taxon>Hypocreaceae</taxon>
        <taxon>Cladobotryum</taxon>
    </lineage>
</organism>
<dbReference type="InterPro" id="IPR038659">
    <property type="entry name" value="AOX_sf"/>
</dbReference>
<dbReference type="EC" id="1.-.-.-" evidence="13"/>
<feature type="transmembrane region" description="Helical" evidence="14">
    <location>
        <begin position="220"/>
        <end position="240"/>
    </location>
</feature>
<dbReference type="InterPro" id="IPR002680">
    <property type="entry name" value="AOX"/>
</dbReference>
<evidence type="ECO:0000256" key="2">
    <source>
        <dbReference type="ARBA" id="ARBA00008388"/>
    </source>
</evidence>
<keyword evidence="6 13" id="KW-0479">Metal-binding</keyword>
<dbReference type="CDD" id="cd01053">
    <property type="entry name" value="AOX"/>
    <property type="match status" value="1"/>
</dbReference>
<dbReference type="PANTHER" id="PTHR31803:SF3">
    <property type="entry name" value="ALTERNATIVE OXIDASE"/>
    <property type="match status" value="1"/>
</dbReference>
<evidence type="ECO:0000256" key="4">
    <source>
        <dbReference type="ARBA" id="ARBA00022660"/>
    </source>
</evidence>
<evidence type="ECO:0000256" key="5">
    <source>
        <dbReference type="ARBA" id="ARBA00022692"/>
    </source>
</evidence>
<evidence type="ECO:0000256" key="8">
    <source>
        <dbReference type="ARBA" id="ARBA00022989"/>
    </source>
</evidence>
<evidence type="ECO:0000256" key="9">
    <source>
        <dbReference type="ARBA" id="ARBA00023002"/>
    </source>
</evidence>
<keyword evidence="11 13" id="KW-0472">Membrane</keyword>
<evidence type="ECO:0000256" key="13">
    <source>
        <dbReference type="RuleBase" id="RU003779"/>
    </source>
</evidence>
<dbReference type="EMBL" id="JAVFKD010000016">
    <property type="protein sequence ID" value="KAK5987682.1"/>
    <property type="molecule type" value="Genomic_DNA"/>
</dbReference>
<gene>
    <name evidence="15" type="ORF">PT974_11814</name>
</gene>
<keyword evidence="9 13" id="KW-0560">Oxidoreductase</keyword>
<comment type="caution">
    <text evidence="15">The sequence shown here is derived from an EMBL/GenBank/DDBJ whole genome shotgun (WGS) entry which is preliminary data.</text>
</comment>
<dbReference type="Proteomes" id="UP001338125">
    <property type="component" value="Unassembled WGS sequence"/>
</dbReference>
<keyword evidence="16" id="KW-1185">Reference proteome</keyword>
<evidence type="ECO:0000256" key="10">
    <source>
        <dbReference type="ARBA" id="ARBA00023004"/>
    </source>
</evidence>
<comment type="subcellular location">
    <subcellularLocation>
        <location evidence="1">Mitochondrion inner membrane</location>
        <topology evidence="1">Multi-pass membrane protein</topology>
        <orientation evidence="1">Matrix side</orientation>
    </subcellularLocation>
</comment>
<dbReference type="Pfam" id="PF01786">
    <property type="entry name" value="AOX"/>
    <property type="match status" value="1"/>
</dbReference>
<reference evidence="15 16" key="1">
    <citation type="submission" date="2024-01" db="EMBL/GenBank/DDBJ databases">
        <title>Complete genome of Cladobotryum mycophilum ATHUM6906.</title>
        <authorList>
            <person name="Christinaki A.C."/>
            <person name="Myridakis A.I."/>
            <person name="Kouvelis V.N."/>
        </authorList>
    </citation>
    <scope>NUCLEOTIDE SEQUENCE [LARGE SCALE GENOMIC DNA]</scope>
    <source>
        <strain evidence="15 16">ATHUM6906</strain>
    </source>
</reference>
<evidence type="ECO:0000313" key="16">
    <source>
        <dbReference type="Proteomes" id="UP001338125"/>
    </source>
</evidence>
<evidence type="ECO:0000256" key="7">
    <source>
        <dbReference type="ARBA" id="ARBA00022982"/>
    </source>
</evidence>
<evidence type="ECO:0000256" key="6">
    <source>
        <dbReference type="ARBA" id="ARBA00022723"/>
    </source>
</evidence>
<evidence type="ECO:0000256" key="12">
    <source>
        <dbReference type="ARBA" id="ARBA00025285"/>
    </source>
</evidence>
<keyword evidence="4 13" id="KW-0679">Respiratory chain</keyword>